<gene>
    <name evidence="9" type="ORF">CTAYLR_010307</name>
</gene>
<evidence type="ECO:0000313" key="10">
    <source>
        <dbReference type="Proteomes" id="UP001230188"/>
    </source>
</evidence>
<evidence type="ECO:0000256" key="3">
    <source>
        <dbReference type="ARBA" id="ARBA00022692"/>
    </source>
</evidence>
<dbReference type="GO" id="GO:0031201">
    <property type="term" value="C:SNARE complex"/>
    <property type="evidence" value="ECO:0007669"/>
    <property type="project" value="TreeGrafter"/>
</dbReference>
<proteinExistence type="predicted"/>
<dbReference type="GO" id="GO:0000149">
    <property type="term" value="F:SNARE binding"/>
    <property type="evidence" value="ECO:0007669"/>
    <property type="project" value="TreeGrafter"/>
</dbReference>
<dbReference type="EMBL" id="JAQMWT010000182">
    <property type="protein sequence ID" value="KAJ8608167.1"/>
    <property type="molecule type" value="Genomic_DNA"/>
</dbReference>
<dbReference type="GO" id="GO:0005789">
    <property type="term" value="C:endoplasmic reticulum membrane"/>
    <property type="evidence" value="ECO:0007669"/>
    <property type="project" value="TreeGrafter"/>
</dbReference>
<evidence type="ECO:0008006" key="11">
    <source>
        <dbReference type="Google" id="ProtNLM"/>
    </source>
</evidence>
<keyword evidence="7 8" id="KW-0472">Membrane</keyword>
<dbReference type="PANTHER" id="PTHR21230">
    <property type="entry name" value="VESICLE TRANSPORT V-SNARE PROTEIN VTI1-RELATED"/>
    <property type="match status" value="1"/>
</dbReference>
<dbReference type="GO" id="GO:0031902">
    <property type="term" value="C:late endosome membrane"/>
    <property type="evidence" value="ECO:0007669"/>
    <property type="project" value="TreeGrafter"/>
</dbReference>
<evidence type="ECO:0000256" key="4">
    <source>
        <dbReference type="ARBA" id="ARBA00022927"/>
    </source>
</evidence>
<dbReference type="GO" id="GO:0005484">
    <property type="term" value="F:SNAP receptor activity"/>
    <property type="evidence" value="ECO:0007669"/>
    <property type="project" value="InterPro"/>
</dbReference>
<organism evidence="9 10">
    <name type="scientific">Chrysophaeum taylorii</name>
    <dbReference type="NCBI Taxonomy" id="2483200"/>
    <lineage>
        <taxon>Eukaryota</taxon>
        <taxon>Sar</taxon>
        <taxon>Stramenopiles</taxon>
        <taxon>Ochrophyta</taxon>
        <taxon>Pelagophyceae</taxon>
        <taxon>Pelagomonadales</taxon>
        <taxon>Pelagomonadaceae</taxon>
        <taxon>Chrysophaeum</taxon>
    </lineage>
</organism>
<dbReference type="AlphaFoldDB" id="A0AAD7UKI3"/>
<sequence length="206" mass="23425">MTSIAELLPRAGKLKYEIRQQLRRVELGQGDASDCSIGIAELDRQLQTLTALLDSERPDKRALWRLKIDELRHEANFLASDFRKMQRARDTAWQRERLFHRRSVASSSAVDDLNAEADSLAASSTQVDELMENGRANLSSLAMQRERLKATHRNALSMINTLGLSNSLMRMVHSRQKNDRYIVFGGMALCLLVLWACVKWRSAHSS</sequence>
<dbReference type="GO" id="GO:0000139">
    <property type="term" value="C:Golgi membrane"/>
    <property type="evidence" value="ECO:0007669"/>
    <property type="project" value="UniProtKB-SubCell"/>
</dbReference>
<keyword evidence="4" id="KW-0653">Protein transport</keyword>
<dbReference type="Proteomes" id="UP001230188">
    <property type="component" value="Unassembled WGS sequence"/>
</dbReference>
<dbReference type="PIRSF" id="PIRSF028865">
    <property type="entry name" value="Membrin-2"/>
    <property type="match status" value="1"/>
</dbReference>
<evidence type="ECO:0000256" key="7">
    <source>
        <dbReference type="ARBA" id="ARBA00023136"/>
    </source>
</evidence>
<dbReference type="GO" id="GO:0012507">
    <property type="term" value="C:ER to Golgi transport vesicle membrane"/>
    <property type="evidence" value="ECO:0007669"/>
    <property type="project" value="TreeGrafter"/>
</dbReference>
<evidence type="ECO:0000256" key="2">
    <source>
        <dbReference type="ARBA" id="ARBA00022448"/>
    </source>
</evidence>
<dbReference type="Pfam" id="PF12352">
    <property type="entry name" value="V-SNARE_C"/>
    <property type="match status" value="1"/>
</dbReference>
<comment type="subcellular location">
    <subcellularLocation>
        <location evidence="1">Golgi apparatus membrane</location>
        <topology evidence="1">Single-pass type IV membrane protein</topology>
    </subcellularLocation>
</comment>
<comment type="caution">
    <text evidence="9">The sequence shown here is derived from an EMBL/GenBank/DDBJ whole genome shotgun (WGS) entry which is preliminary data.</text>
</comment>
<evidence type="ECO:0000256" key="6">
    <source>
        <dbReference type="ARBA" id="ARBA00023034"/>
    </source>
</evidence>
<evidence type="ECO:0000256" key="1">
    <source>
        <dbReference type="ARBA" id="ARBA00004409"/>
    </source>
</evidence>
<keyword evidence="5 8" id="KW-1133">Transmembrane helix</keyword>
<keyword evidence="6" id="KW-0333">Golgi apparatus</keyword>
<evidence type="ECO:0000256" key="8">
    <source>
        <dbReference type="SAM" id="Phobius"/>
    </source>
</evidence>
<keyword evidence="10" id="KW-1185">Reference proteome</keyword>
<evidence type="ECO:0000313" key="9">
    <source>
        <dbReference type="EMBL" id="KAJ8608167.1"/>
    </source>
</evidence>
<evidence type="ECO:0000256" key="5">
    <source>
        <dbReference type="ARBA" id="ARBA00022989"/>
    </source>
</evidence>
<accession>A0AAD7UKI3</accession>
<dbReference type="GO" id="GO:0015031">
    <property type="term" value="P:protein transport"/>
    <property type="evidence" value="ECO:0007669"/>
    <property type="project" value="UniProtKB-KW"/>
</dbReference>
<dbReference type="GO" id="GO:0006906">
    <property type="term" value="P:vesicle fusion"/>
    <property type="evidence" value="ECO:0007669"/>
    <property type="project" value="TreeGrafter"/>
</dbReference>
<keyword evidence="2" id="KW-0813">Transport</keyword>
<keyword evidence="3 8" id="KW-0812">Transmembrane</keyword>
<feature type="transmembrane region" description="Helical" evidence="8">
    <location>
        <begin position="181"/>
        <end position="198"/>
    </location>
</feature>
<protein>
    <recommendedName>
        <fullName evidence="11">Membrin</fullName>
    </recommendedName>
</protein>
<reference evidence="9" key="1">
    <citation type="submission" date="2023-01" db="EMBL/GenBank/DDBJ databases">
        <title>Metagenome sequencing of chrysophaentin producing Chrysophaeum taylorii.</title>
        <authorList>
            <person name="Davison J."/>
            <person name="Bewley C."/>
        </authorList>
    </citation>
    <scope>NUCLEOTIDE SEQUENCE</scope>
    <source>
        <strain evidence="9">NIES-1699</strain>
    </source>
</reference>
<dbReference type="PANTHER" id="PTHR21230:SF1">
    <property type="entry name" value="GOLGI SNAP RECEPTOR COMPLEX MEMBER 2"/>
    <property type="match status" value="1"/>
</dbReference>
<dbReference type="InterPro" id="IPR027027">
    <property type="entry name" value="GOSR2/Membrin/Bos1"/>
</dbReference>
<name>A0AAD7UKI3_9STRA</name>